<protein>
    <submittedName>
        <fullName evidence="3">Uncharacterized protein</fullName>
    </submittedName>
</protein>
<proteinExistence type="predicted"/>
<comment type="caution">
    <text evidence="3">The sequence shown here is derived from an EMBL/GenBank/DDBJ whole genome shotgun (WGS) entry which is preliminary data.</text>
</comment>
<sequence>MPIGETAPNGTFTNGTADAEEPGGLFNVTLNMTTALIFDNTTRLYGNDGLIGTPEPDFVAANRSTANTTYAISEPDVIVTVTTRRSDFEGITTTIRQDSNFRDVTNSEQKKDFLQELFGSDTVKIVLAAAVGLVILAVLVFVVLSKRRSSKASASKAKQVGEWQTQSQPKEPEPDAADTLDGESRV</sequence>
<keyword evidence="2" id="KW-0812">Transmembrane</keyword>
<feature type="region of interest" description="Disordered" evidence="1">
    <location>
        <begin position="149"/>
        <end position="186"/>
    </location>
</feature>
<reference evidence="3 4" key="1">
    <citation type="submission" date="2024-04" db="EMBL/GenBank/DDBJ databases">
        <authorList>
            <consortium name="Genoscope - CEA"/>
            <person name="William W."/>
        </authorList>
    </citation>
    <scope>NUCLEOTIDE SEQUENCE [LARGE SCALE GENOMIC DNA]</scope>
</reference>
<feature type="transmembrane region" description="Helical" evidence="2">
    <location>
        <begin position="125"/>
        <end position="144"/>
    </location>
</feature>
<evidence type="ECO:0000313" key="3">
    <source>
        <dbReference type="EMBL" id="CAL1527956.1"/>
    </source>
</evidence>
<dbReference type="AlphaFoldDB" id="A0AAV2H2T3"/>
<gene>
    <name evidence="3" type="ORF">GSLYS_00002126001</name>
</gene>
<evidence type="ECO:0000256" key="2">
    <source>
        <dbReference type="SAM" id="Phobius"/>
    </source>
</evidence>
<evidence type="ECO:0000313" key="4">
    <source>
        <dbReference type="Proteomes" id="UP001497497"/>
    </source>
</evidence>
<evidence type="ECO:0000256" key="1">
    <source>
        <dbReference type="SAM" id="MobiDB-lite"/>
    </source>
</evidence>
<organism evidence="3 4">
    <name type="scientific">Lymnaea stagnalis</name>
    <name type="common">Great pond snail</name>
    <name type="synonym">Helix stagnalis</name>
    <dbReference type="NCBI Taxonomy" id="6523"/>
    <lineage>
        <taxon>Eukaryota</taxon>
        <taxon>Metazoa</taxon>
        <taxon>Spiralia</taxon>
        <taxon>Lophotrochozoa</taxon>
        <taxon>Mollusca</taxon>
        <taxon>Gastropoda</taxon>
        <taxon>Heterobranchia</taxon>
        <taxon>Euthyneura</taxon>
        <taxon>Panpulmonata</taxon>
        <taxon>Hygrophila</taxon>
        <taxon>Lymnaeoidea</taxon>
        <taxon>Lymnaeidae</taxon>
        <taxon>Lymnaea</taxon>
    </lineage>
</organism>
<name>A0AAV2H2T3_LYMST</name>
<keyword evidence="2" id="KW-0472">Membrane</keyword>
<dbReference type="EMBL" id="CAXITT010000025">
    <property type="protein sequence ID" value="CAL1527956.1"/>
    <property type="molecule type" value="Genomic_DNA"/>
</dbReference>
<keyword evidence="2" id="KW-1133">Transmembrane helix</keyword>
<keyword evidence="4" id="KW-1185">Reference proteome</keyword>
<feature type="compositionally biased region" description="Acidic residues" evidence="1">
    <location>
        <begin position="174"/>
        <end position="186"/>
    </location>
</feature>
<accession>A0AAV2H2T3</accession>
<dbReference type="Proteomes" id="UP001497497">
    <property type="component" value="Unassembled WGS sequence"/>
</dbReference>